<organism evidence="2 3">
    <name type="scientific">Brassica cretica</name>
    <name type="common">Mustard</name>
    <dbReference type="NCBI Taxonomy" id="69181"/>
    <lineage>
        <taxon>Eukaryota</taxon>
        <taxon>Viridiplantae</taxon>
        <taxon>Streptophyta</taxon>
        <taxon>Embryophyta</taxon>
        <taxon>Tracheophyta</taxon>
        <taxon>Spermatophyta</taxon>
        <taxon>Magnoliopsida</taxon>
        <taxon>eudicotyledons</taxon>
        <taxon>Gunneridae</taxon>
        <taxon>Pentapetalae</taxon>
        <taxon>rosids</taxon>
        <taxon>malvids</taxon>
        <taxon>Brassicales</taxon>
        <taxon>Brassicaceae</taxon>
        <taxon>Brassiceae</taxon>
        <taxon>Brassica</taxon>
    </lineage>
</organism>
<sequence length="473" mass="54036">MDKAWYSYRFISSLYIVFLRRTLAGWSTLNSSIFGNIEGSPYRKFSFSQRKGAVPGTGPGVLRSGNPEAGVLPGTMETEEDIRRMFHEARNKMKNRITLKKKSDPGKFAIPCLVKVIKPHTSSGRIDDDRGLIAACQCGTEYYTEYSASIEIHTPTSIDSANQKSIENYLEESIDSSPDDLIEDFPEGPIDSWENGYYNSTFADYEEERATAYRGICSEEDRLLNHSYGIRNATLIDRTIPPSIDTHHYHDHHHESYAVETTICERRADEFDEGFTTEELFNHQEHPDTYSLLEVACGKGTRFYHPFTRAKRPSIDNKASTSIDNLPKPPSNERETSKQNIDYLTPDEFGIFRDPEGYTRAMDGHALKVSREDIADILKMANGVENLFKQQHNTAEHQQRVTNGFYDAAGGVDDRFKPKLRQHTRPSIDIDVPTSIDRRPKFGKRAYDRDGIRRFHLEQKDEYGVYKDDHGNA</sequence>
<accession>A0A8S9R6F6</accession>
<name>A0A8S9R6F6_BRACR</name>
<gene>
    <name evidence="2" type="ORF">F2Q69_00013886</name>
</gene>
<proteinExistence type="predicted"/>
<comment type="caution">
    <text evidence="2">The sequence shown here is derived from an EMBL/GenBank/DDBJ whole genome shotgun (WGS) entry which is preliminary data.</text>
</comment>
<evidence type="ECO:0000256" key="1">
    <source>
        <dbReference type="SAM" id="MobiDB-lite"/>
    </source>
</evidence>
<dbReference type="AlphaFoldDB" id="A0A8S9R6F6"/>
<feature type="region of interest" description="Disordered" evidence="1">
    <location>
        <begin position="315"/>
        <end position="340"/>
    </location>
</feature>
<dbReference type="Proteomes" id="UP000712600">
    <property type="component" value="Unassembled WGS sequence"/>
</dbReference>
<dbReference type="EMBL" id="QGKX02000996">
    <property type="protein sequence ID" value="KAF3558255.1"/>
    <property type="molecule type" value="Genomic_DNA"/>
</dbReference>
<reference evidence="2" key="1">
    <citation type="submission" date="2019-12" db="EMBL/GenBank/DDBJ databases">
        <title>Genome sequencing and annotation of Brassica cretica.</title>
        <authorList>
            <person name="Studholme D.J."/>
            <person name="Sarris P."/>
        </authorList>
    </citation>
    <scope>NUCLEOTIDE SEQUENCE</scope>
    <source>
        <strain evidence="2">PFS-109/04</strain>
        <tissue evidence="2">Leaf</tissue>
    </source>
</reference>
<protein>
    <submittedName>
        <fullName evidence="2">Uncharacterized protein</fullName>
    </submittedName>
</protein>
<evidence type="ECO:0000313" key="2">
    <source>
        <dbReference type="EMBL" id="KAF3558255.1"/>
    </source>
</evidence>
<evidence type="ECO:0000313" key="3">
    <source>
        <dbReference type="Proteomes" id="UP000712600"/>
    </source>
</evidence>